<reference evidence="8" key="1">
    <citation type="submission" date="2021-06" db="EMBL/GenBank/DDBJ databases">
        <authorList>
            <person name="Nardi T."/>
            <person name="Nardi T."/>
        </authorList>
    </citation>
    <scope>NUCLEOTIDE SEQUENCE</scope>
</reference>
<dbReference type="PANTHER" id="PTHR21087">
    <property type="entry name" value="SHIKIMATE KINASE"/>
    <property type="match status" value="1"/>
</dbReference>
<dbReference type="Gene3D" id="3.40.50.300">
    <property type="entry name" value="P-loop containing nucleotide triphosphate hydrolases"/>
    <property type="match status" value="1"/>
</dbReference>
<dbReference type="GO" id="GO:0005829">
    <property type="term" value="C:cytosol"/>
    <property type="evidence" value="ECO:0007669"/>
    <property type="project" value="TreeGrafter"/>
</dbReference>
<gene>
    <name evidence="8" type="ORF">MHYMCMPASI_00966</name>
</gene>
<name>A0A8S4BXX0_9ACAR</name>
<evidence type="ECO:0000256" key="6">
    <source>
        <dbReference type="ARBA" id="ARBA00022840"/>
    </source>
</evidence>
<evidence type="ECO:0000256" key="3">
    <source>
        <dbReference type="ARBA" id="ARBA00022679"/>
    </source>
</evidence>
<dbReference type="SUPFAM" id="SSF52540">
    <property type="entry name" value="P-loop containing nucleoside triphosphate hydrolases"/>
    <property type="match status" value="1"/>
</dbReference>
<evidence type="ECO:0000256" key="2">
    <source>
        <dbReference type="ARBA" id="ARBA00022605"/>
    </source>
</evidence>
<keyword evidence="2" id="KW-0028">Amino-acid biosynthesis</keyword>
<evidence type="ECO:0000313" key="9">
    <source>
        <dbReference type="Proteomes" id="UP000837675"/>
    </source>
</evidence>
<sequence>VSLREVLDKPIVLTGIMGSGKSTVGKRLAKRLNLQFYDSDKVIEEREGLSVVDIHDFKGAEYFQKQEKKVITEILGYGQLVLSTGGGSFANPEVRELIKSKAITIWLSANLDILYDRVSRRNTRPELNSGDKKAILQKMIDDSKDLAAQADTIVESIEQDSHYIVDIIISRLKKHYNVLY</sequence>
<feature type="non-terminal residue" evidence="8">
    <location>
        <position position="1"/>
    </location>
</feature>
<organism evidence="8 9">
    <name type="scientific">Hyalomma marginatum</name>
    <dbReference type="NCBI Taxonomy" id="34627"/>
    <lineage>
        <taxon>Eukaryota</taxon>
        <taxon>Metazoa</taxon>
        <taxon>Ecdysozoa</taxon>
        <taxon>Arthropoda</taxon>
        <taxon>Chelicerata</taxon>
        <taxon>Arachnida</taxon>
        <taxon>Acari</taxon>
        <taxon>Parasitiformes</taxon>
        <taxon>Ixodida</taxon>
        <taxon>Ixodoidea</taxon>
        <taxon>Ixodidae</taxon>
        <taxon>Hyalomminae</taxon>
        <taxon>Hyalomma</taxon>
    </lineage>
</organism>
<dbReference type="AlphaFoldDB" id="A0A8S4BXX0"/>
<keyword evidence="6" id="KW-0067">ATP-binding</keyword>
<dbReference type="GO" id="GO:0005524">
    <property type="term" value="F:ATP binding"/>
    <property type="evidence" value="ECO:0007669"/>
    <property type="project" value="UniProtKB-KW"/>
</dbReference>
<dbReference type="InterPro" id="IPR027417">
    <property type="entry name" value="P-loop_NTPase"/>
</dbReference>
<protein>
    <submittedName>
        <fullName evidence="8">Shikimate kinase</fullName>
    </submittedName>
</protein>
<keyword evidence="7" id="KW-0057">Aromatic amino acid biosynthesis</keyword>
<comment type="similarity">
    <text evidence="1">Belongs to the shikimate kinase family.</text>
</comment>
<keyword evidence="9" id="KW-1185">Reference proteome</keyword>
<dbReference type="PRINTS" id="PR01100">
    <property type="entry name" value="SHIKIMTKNASE"/>
</dbReference>
<evidence type="ECO:0000256" key="1">
    <source>
        <dbReference type="ARBA" id="ARBA00006997"/>
    </source>
</evidence>
<dbReference type="Proteomes" id="UP000837675">
    <property type="component" value="Unassembled WGS sequence"/>
</dbReference>
<dbReference type="Pfam" id="PF01202">
    <property type="entry name" value="SKI"/>
    <property type="match status" value="1"/>
</dbReference>
<evidence type="ECO:0000256" key="4">
    <source>
        <dbReference type="ARBA" id="ARBA00022741"/>
    </source>
</evidence>
<dbReference type="HAMAP" id="MF_00109">
    <property type="entry name" value="Shikimate_kinase"/>
    <property type="match status" value="1"/>
</dbReference>
<accession>A0A8S4BXX0</accession>
<keyword evidence="3" id="KW-0808">Transferase</keyword>
<evidence type="ECO:0000313" key="8">
    <source>
        <dbReference type="EMBL" id="CAG7597791.1"/>
    </source>
</evidence>
<dbReference type="GO" id="GO:0004765">
    <property type="term" value="F:shikimate kinase activity"/>
    <property type="evidence" value="ECO:0007669"/>
    <property type="project" value="TreeGrafter"/>
</dbReference>
<dbReference type="InterPro" id="IPR000623">
    <property type="entry name" value="Shikimate_kinase/TSH1"/>
</dbReference>
<keyword evidence="4" id="KW-0547">Nucleotide-binding</keyword>
<comment type="caution">
    <text evidence="8">The sequence shown here is derived from an EMBL/GenBank/DDBJ whole genome shotgun (WGS) entry which is preliminary data.</text>
</comment>
<dbReference type="GO" id="GO:0009073">
    <property type="term" value="P:aromatic amino acid family biosynthetic process"/>
    <property type="evidence" value="ECO:0007669"/>
    <property type="project" value="UniProtKB-KW"/>
</dbReference>
<dbReference type="InterPro" id="IPR031322">
    <property type="entry name" value="Shikimate/glucono_kinase"/>
</dbReference>
<keyword evidence="5 8" id="KW-0418">Kinase</keyword>
<evidence type="ECO:0000256" key="7">
    <source>
        <dbReference type="ARBA" id="ARBA00023141"/>
    </source>
</evidence>
<dbReference type="CDD" id="cd00464">
    <property type="entry name" value="SK"/>
    <property type="match status" value="1"/>
</dbReference>
<evidence type="ECO:0000256" key="5">
    <source>
        <dbReference type="ARBA" id="ARBA00022777"/>
    </source>
</evidence>
<dbReference type="EMBL" id="CAJVAF010000326">
    <property type="protein sequence ID" value="CAG7597791.1"/>
    <property type="molecule type" value="Genomic_DNA"/>
</dbReference>
<proteinExistence type="inferred from homology"/>
<dbReference type="PANTHER" id="PTHR21087:SF16">
    <property type="entry name" value="SHIKIMATE KINASE 1, CHLOROPLASTIC"/>
    <property type="match status" value="1"/>
</dbReference>
<dbReference type="GO" id="GO:0008652">
    <property type="term" value="P:amino acid biosynthetic process"/>
    <property type="evidence" value="ECO:0007669"/>
    <property type="project" value="UniProtKB-KW"/>
</dbReference>